<dbReference type="AlphaFoldDB" id="A0A165TVM0"/>
<gene>
    <name evidence="1" type="ORF">NEOLEDRAFT_1131288</name>
</gene>
<evidence type="ECO:0000313" key="2">
    <source>
        <dbReference type="Proteomes" id="UP000076761"/>
    </source>
</evidence>
<name>A0A165TVM0_9AGAM</name>
<dbReference type="EMBL" id="KV425563">
    <property type="protein sequence ID" value="KZT27242.1"/>
    <property type="molecule type" value="Genomic_DNA"/>
</dbReference>
<proteinExistence type="predicted"/>
<accession>A0A165TVM0</accession>
<dbReference type="OrthoDB" id="5424209at2759"/>
<dbReference type="STRING" id="1314782.A0A165TVM0"/>
<dbReference type="InParanoid" id="A0A165TVM0"/>
<organism evidence="1 2">
    <name type="scientific">Neolentinus lepideus HHB14362 ss-1</name>
    <dbReference type="NCBI Taxonomy" id="1314782"/>
    <lineage>
        <taxon>Eukaryota</taxon>
        <taxon>Fungi</taxon>
        <taxon>Dikarya</taxon>
        <taxon>Basidiomycota</taxon>
        <taxon>Agaricomycotina</taxon>
        <taxon>Agaricomycetes</taxon>
        <taxon>Gloeophyllales</taxon>
        <taxon>Gloeophyllaceae</taxon>
        <taxon>Neolentinus</taxon>
    </lineage>
</organism>
<evidence type="ECO:0000313" key="1">
    <source>
        <dbReference type="EMBL" id="KZT27242.1"/>
    </source>
</evidence>
<reference evidence="1 2" key="1">
    <citation type="journal article" date="2016" name="Mol. Biol. Evol.">
        <title>Comparative Genomics of Early-Diverging Mushroom-Forming Fungi Provides Insights into the Origins of Lignocellulose Decay Capabilities.</title>
        <authorList>
            <person name="Nagy L.G."/>
            <person name="Riley R."/>
            <person name="Tritt A."/>
            <person name="Adam C."/>
            <person name="Daum C."/>
            <person name="Floudas D."/>
            <person name="Sun H."/>
            <person name="Yadav J.S."/>
            <person name="Pangilinan J."/>
            <person name="Larsson K.H."/>
            <person name="Matsuura K."/>
            <person name="Barry K."/>
            <person name="Labutti K."/>
            <person name="Kuo R."/>
            <person name="Ohm R.A."/>
            <person name="Bhattacharya S.S."/>
            <person name="Shirouzu T."/>
            <person name="Yoshinaga Y."/>
            <person name="Martin F.M."/>
            <person name="Grigoriev I.V."/>
            <person name="Hibbett D.S."/>
        </authorList>
    </citation>
    <scope>NUCLEOTIDE SEQUENCE [LARGE SCALE GENOMIC DNA]</scope>
    <source>
        <strain evidence="1 2">HHB14362 ss-1</strain>
    </source>
</reference>
<dbReference type="Proteomes" id="UP000076761">
    <property type="component" value="Unassembled WGS sequence"/>
</dbReference>
<protein>
    <submittedName>
        <fullName evidence="1">Uncharacterized protein</fullName>
    </submittedName>
</protein>
<keyword evidence="2" id="KW-1185">Reference proteome</keyword>
<sequence length="124" mass="14089">MRLLPVYEHPKLSKDNLWATIQSNVVELLDQQKILLTSIDLFLFSWVEENDDVEEDQDVEQDNTKVAPSGTVIITPVTTWVGVFPNTLTGEVAFHSSNTILNLLKEHGIYDVEVAYRESVARVF</sequence>